<evidence type="ECO:0000256" key="2">
    <source>
        <dbReference type="ARBA" id="ARBA00023002"/>
    </source>
</evidence>
<accession>A0A895YHQ7</accession>
<evidence type="ECO:0000313" key="5">
    <source>
        <dbReference type="Proteomes" id="UP000662857"/>
    </source>
</evidence>
<dbReference type="KEGG" id="nhy:JQS43_16480"/>
<evidence type="ECO:0000259" key="3">
    <source>
        <dbReference type="SMART" id="SM00822"/>
    </source>
</evidence>
<keyword evidence="5" id="KW-1185">Reference proteome</keyword>
<comment type="similarity">
    <text evidence="1">Belongs to the short-chain dehydrogenases/reductases (SDR) family.</text>
</comment>
<dbReference type="PANTHER" id="PTHR43943:SF17">
    <property type="entry name" value="3-PHENYLPROPIONATE-DIHYDRODIOL_CINNAMIC ACID-DIHYDRODIOL DEHYDROGENASE"/>
    <property type="match status" value="1"/>
</dbReference>
<reference evidence="4" key="1">
    <citation type="submission" date="2021-02" db="EMBL/GenBank/DDBJ databases">
        <title>Natrosporangium hydrolyticum gen. nov., sp. nov, a haloalkaliphilic actinobacterium from a soda solonchak soil.</title>
        <authorList>
            <person name="Sorokin D.Y."/>
            <person name="Khijniak T.V."/>
            <person name="Zakharycheva A.P."/>
            <person name="Boueva O.V."/>
            <person name="Ariskina E.V."/>
            <person name="Hahnke R.L."/>
            <person name="Bunk B."/>
            <person name="Sproer C."/>
            <person name="Schumann P."/>
            <person name="Evtushenko L.I."/>
            <person name="Kublanov I.V."/>
        </authorList>
    </citation>
    <scope>NUCLEOTIDE SEQUENCE</scope>
    <source>
        <strain evidence="4">DSM 106523</strain>
    </source>
</reference>
<dbReference type="AlphaFoldDB" id="A0A895YHQ7"/>
<keyword evidence="2" id="KW-0560">Oxidoreductase</keyword>
<dbReference type="GO" id="GO:0016491">
    <property type="term" value="F:oxidoreductase activity"/>
    <property type="evidence" value="ECO:0007669"/>
    <property type="project" value="UniProtKB-KW"/>
</dbReference>
<dbReference type="InterPro" id="IPR057326">
    <property type="entry name" value="KR_dom"/>
</dbReference>
<evidence type="ECO:0000313" key="4">
    <source>
        <dbReference type="EMBL" id="QSB17377.1"/>
    </source>
</evidence>
<protein>
    <submittedName>
        <fullName evidence="4">SDR family oxidoreductase</fullName>
    </submittedName>
</protein>
<gene>
    <name evidence="4" type="ORF">JQS43_16480</name>
</gene>
<dbReference type="PANTHER" id="PTHR43943">
    <property type="entry name" value="DEHYDROGENASE/REDUCTASE (SDR FAMILY) MEMBER 4"/>
    <property type="match status" value="1"/>
</dbReference>
<organism evidence="4 5">
    <name type="scientific">Natronosporangium hydrolyticum</name>
    <dbReference type="NCBI Taxonomy" id="2811111"/>
    <lineage>
        <taxon>Bacteria</taxon>
        <taxon>Bacillati</taxon>
        <taxon>Actinomycetota</taxon>
        <taxon>Actinomycetes</taxon>
        <taxon>Micromonosporales</taxon>
        <taxon>Micromonosporaceae</taxon>
        <taxon>Natronosporangium</taxon>
    </lineage>
</organism>
<dbReference type="CDD" id="cd05233">
    <property type="entry name" value="SDR_c"/>
    <property type="match status" value="1"/>
</dbReference>
<dbReference type="FunFam" id="3.40.50.720:FF:000084">
    <property type="entry name" value="Short-chain dehydrogenase reductase"/>
    <property type="match status" value="1"/>
</dbReference>
<sequence length="252" mass="25691">MAGHPYDGKRAVVVGGTHGIGLAIAERLVQGGARVVVTGRNPDNVREAAGLLGPNATAVVSDVANSADIQALGDQVRDSLQTIDALFSNVGVAEFEPIDQVSEASWDRQFAVNAKGAFFTAQRLIPLVAAGGGIVFTTVTAATASPAMGVYNATKAAVRAFAHTMAAELVGQNIRVNTLAPGFIDTPTLGVAGATAAERAELHQVGDAVTPMKRHGTPAEVAEAALFLALHATFTTGTELQVDGGISGIESP</sequence>
<dbReference type="SUPFAM" id="SSF51735">
    <property type="entry name" value="NAD(P)-binding Rossmann-fold domains"/>
    <property type="match status" value="1"/>
</dbReference>
<dbReference type="Pfam" id="PF13561">
    <property type="entry name" value="adh_short_C2"/>
    <property type="match status" value="1"/>
</dbReference>
<evidence type="ECO:0000256" key="1">
    <source>
        <dbReference type="ARBA" id="ARBA00006484"/>
    </source>
</evidence>
<dbReference type="Gene3D" id="3.40.50.720">
    <property type="entry name" value="NAD(P)-binding Rossmann-like Domain"/>
    <property type="match status" value="1"/>
</dbReference>
<dbReference type="PRINTS" id="PR00081">
    <property type="entry name" value="GDHRDH"/>
</dbReference>
<dbReference type="EMBL" id="CP070499">
    <property type="protein sequence ID" value="QSB17377.1"/>
    <property type="molecule type" value="Genomic_DNA"/>
</dbReference>
<dbReference type="Proteomes" id="UP000662857">
    <property type="component" value="Chromosome"/>
</dbReference>
<proteinExistence type="inferred from homology"/>
<dbReference type="InterPro" id="IPR002347">
    <property type="entry name" value="SDR_fam"/>
</dbReference>
<dbReference type="SMART" id="SM00822">
    <property type="entry name" value="PKS_KR"/>
    <property type="match status" value="1"/>
</dbReference>
<name>A0A895YHQ7_9ACTN</name>
<feature type="domain" description="Ketoreductase" evidence="3">
    <location>
        <begin position="9"/>
        <end position="182"/>
    </location>
</feature>
<dbReference type="InterPro" id="IPR036291">
    <property type="entry name" value="NAD(P)-bd_dom_sf"/>
</dbReference>